<dbReference type="GO" id="GO:0009254">
    <property type="term" value="P:peptidoglycan turnover"/>
    <property type="evidence" value="ECO:0007669"/>
    <property type="project" value="TreeGrafter"/>
</dbReference>
<comment type="caution">
    <text evidence="8">The sequence shown here is derived from an EMBL/GenBank/DDBJ whole genome shotgun (WGS) entry which is preliminary data.</text>
</comment>
<proteinExistence type="inferred from homology"/>
<comment type="similarity">
    <text evidence="2">Belongs to the glycosyl hydrolase 3 family.</text>
</comment>
<evidence type="ECO:0000313" key="9">
    <source>
        <dbReference type="Proteomes" id="UP000016960"/>
    </source>
</evidence>
<dbReference type="GO" id="GO:0004563">
    <property type="term" value="F:beta-N-acetylhexosaminidase activity"/>
    <property type="evidence" value="ECO:0007669"/>
    <property type="project" value="UniProtKB-EC"/>
</dbReference>
<dbReference type="Pfam" id="PF18034">
    <property type="entry name" value="Bac_GH3_C"/>
    <property type="match status" value="1"/>
</dbReference>
<evidence type="ECO:0000256" key="1">
    <source>
        <dbReference type="ARBA" id="ARBA00001231"/>
    </source>
</evidence>
<name>U5DS21_9CHRO</name>
<dbReference type="InterPro" id="IPR017853">
    <property type="entry name" value="GH"/>
</dbReference>
<evidence type="ECO:0000256" key="3">
    <source>
        <dbReference type="ARBA" id="ARBA00012663"/>
    </source>
</evidence>
<evidence type="ECO:0000256" key="4">
    <source>
        <dbReference type="ARBA" id="ARBA00022801"/>
    </source>
</evidence>
<comment type="catalytic activity">
    <reaction evidence="1">
        <text>Hydrolysis of terminal non-reducing N-acetyl-D-hexosamine residues in N-acetyl-beta-D-hexosaminides.</text>
        <dbReference type="EC" id="3.2.1.52"/>
    </reaction>
</comment>
<protein>
    <recommendedName>
        <fullName evidence="3">beta-N-acetylhexosaminidase</fullName>
        <ecNumber evidence="3">3.2.1.52</ecNumber>
    </recommendedName>
</protein>
<evidence type="ECO:0000259" key="6">
    <source>
        <dbReference type="Pfam" id="PF00933"/>
    </source>
</evidence>
<dbReference type="SUPFAM" id="SSF51445">
    <property type="entry name" value="(Trans)glycosidases"/>
    <property type="match status" value="1"/>
</dbReference>
<feature type="domain" description="Glycoside hydrolase family 3 N-terminal" evidence="6">
    <location>
        <begin position="10"/>
        <end position="335"/>
    </location>
</feature>
<dbReference type="Gene3D" id="3.40.50.10870">
    <property type="entry name" value="Glycosyl hydrolase family 3"/>
    <property type="match status" value="1"/>
</dbReference>
<dbReference type="Gene3D" id="3.20.20.300">
    <property type="entry name" value="Glycoside hydrolase, family 3, N-terminal domain"/>
    <property type="match status" value="1"/>
</dbReference>
<feature type="domain" description="Bacterial Glycosyl hydrolase family 3 C-terminal" evidence="7">
    <location>
        <begin position="389"/>
        <end position="519"/>
    </location>
</feature>
<dbReference type="EC" id="3.2.1.52" evidence="3"/>
<dbReference type="InterPro" id="IPR050226">
    <property type="entry name" value="NagZ_Beta-hexosaminidase"/>
</dbReference>
<dbReference type="InterPro" id="IPR041518">
    <property type="entry name" value="Bac_GH3_C"/>
</dbReference>
<gene>
    <name evidence="8" type="ORF">KR51_00007990</name>
</gene>
<keyword evidence="4 8" id="KW-0378">Hydrolase</keyword>
<dbReference type="InParanoid" id="U5DS21"/>
<accession>U5DS21</accession>
<dbReference type="EMBL" id="ASSJ01000017">
    <property type="protein sequence ID" value="ERN42485.1"/>
    <property type="molecule type" value="Genomic_DNA"/>
</dbReference>
<dbReference type="PATRIC" id="fig|582515.4.peg.884"/>
<dbReference type="AlphaFoldDB" id="U5DS21"/>
<dbReference type="eggNOG" id="COG1472">
    <property type="taxonomic scope" value="Bacteria"/>
</dbReference>
<dbReference type="InterPro" id="IPR036962">
    <property type="entry name" value="Glyco_hydro_3_N_sf"/>
</dbReference>
<evidence type="ECO:0000256" key="5">
    <source>
        <dbReference type="ARBA" id="ARBA00023295"/>
    </source>
</evidence>
<evidence type="ECO:0000259" key="7">
    <source>
        <dbReference type="Pfam" id="PF18034"/>
    </source>
</evidence>
<dbReference type="PANTHER" id="PTHR30480:SF13">
    <property type="entry name" value="BETA-HEXOSAMINIDASE"/>
    <property type="match status" value="1"/>
</dbReference>
<evidence type="ECO:0000313" key="8">
    <source>
        <dbReference type="EMBL" id="ERN42485.1"/>
    </source>
</evidence>
<sequence length="539" mass="57517">MPDFRQLPLPEQVAQLIVVRASGQLFDRQIRYPQWEPPAAILRHWLSDLNVGGVILLGGSATEVACRTQQLQSWARLPLAIAADIEEGVGQRFPGATWFPPPMAIAAIARRDLPHACALCEQMGATTAREALALGIHWILGPVADVNNNPDNPVINVRAFGEAAATVTSLVAAFIRGAQQYPVLTCAKHFPGHGDTAVDSHLTLPTVTAGPERLAQVELPPFQSAIAAGVDSIMSAHLLVPAWDAECPATVSPAVLTEQLRRQLGFTGLAVTDALIMGAIADIAPPEELPVLALEAGADILLMPADPVAAIAAVCRAVESGRIARDRLYCSLERLWHAKQRILTGASLEPATDLTAELARPEAVAAARAIDAAAMQFGGSLPASLPPGTRNLVIVDDLLNSPFLDRHVPAIAFPEQLGCNLHLLPRHQLADCRDRLCDGTPTFLQLFARGNPFRGAAGLDRTTRTILQTLIASGTLQAIAVYGSPYLLDWLHPHLPPELPWTFTYGQTPDAQEIAIARLCPSAGEKMSGSPDTTTAVFL</sequence>
<organism evidence="8 9">
    <name type="scientific">Rubidibacter lacunae KORDI 51-2</name>
    <dbReference type="NCBI Taxonomy" id="582515"/>
    <lineage>
        <taxon>Bacteria</taxon>
        <taxon>Bacillati</taxon>
        <taxon>Cyanobacteriota</taxon>
        <taxon>Cyanophyceae</taxon>
        <taxon>Oscillatoriophycideae</taxon>
        <taxon>Chroococcales</taxon>
        <taxon>Aphanothecaceae</taxon>
        <taxon>Rubidibacter</taxon>
    </lineage>
</organism>
<reference evidence="8 9" key="1">
    <citation type="submission" date="2013-05" db="EMBL/GenBank/DDBJ databases">
        <title>Draft genome sequence of Rubidibacter lacunae KORDI 51-2.</title>
        <authorList>
            <person name="Choi D.H."/>
            <person name="Noh J.H."/>
            <person name="Kwon K.-K."/>
            <person name="Lee J.-H."/>
            <person name="Ryu J.-Y."/>
        </authorList>
    </citation>
    <scope>NUCLEOTIDE SEQUENCE [LARGE SCALE GENOMIC DNA]</scope>
    <source>
        <strain evidence="8 9">KORDI 51-2</strain>
    </source>
</reference>
<dbReference type="GO" id="GO:0005975">
    <property type="term" value="P:carbohydrate metabolic process"/>
    <property type="evidence" value="ECO:0007669"/>
    <property type="project" value="InterPro"/>
</dbReference>
<dbReference type="PANTHER" id="PTHR30480">
    <property type="entry name" value="BETA-HEXOSAMINIDASE-RELATED"/>
    <property type="match status" value="1"/>
</dbReference>
<keyword evidence="9" id="KW-1185">Reference proteome</keyword>
<dbReference type="InterPro" id="IPR001764">
    <property type="entry name" value="Glyco_hydro_3_N"/>
</dbReference>
<evidence type="ECO:0000256" key="2">
    <source>
        <dbReference type="ARBA" id="ARBA00005336"/>
    </source>
</evidence>
<dbReference type="Pfam" id="PF00933">
    <property type="entry name" value="Glyco_hydro_3"/>
    <property type="match status" value="1"/>
</dbReference>
<dbReference type="STRING" id="582515.KR51_00007990"/>
<keyword evidence="5 8" id="KW-0326">Glycosidase</keyword>
<dbReference type="Proteomes" id="UP000016960">
    <property type="component" value="Unassembled WGS sequence"/>
</dbReference>